<accession>A0A7G8PXF2</accession>
<keyword evidence="2" id="KW-1185">Reference proteome</keyword>
<sequence>MAKRPTKCISVSAAKVMHAKWISTRATPIAEAIGSEDTRDFVYSVAELQEFLDYVKDESVKLGVDNPGVRIYFAAYSADDSNKATVFLSATNGSDSNSPNNYDIDPFNVGTGGWPPNVY</sequence>
<dbReference type="Proteomes" id="UP000515514">
    <property type="component" value="Chromosome"/>
</dbReference>
<dbReference type="AlphaFoldDB" id="A0A7G8PXF2"/>
<dbReference type="KEGG" id="alti:ALE3EI_2482"/>
<dbReference type="RefSeq" id="WP_186989154.1">
    <property type="nucleotide sequence ID" value="NZ_CP052909.1"/>
</dbReference>
<protein>
    <submittedName>
        <fullName evidence="1">Uncharacterized protein</fullName>
    </submittedName>
</protein>
<proteinExistence type="predicted"/>
<evidence type="ECO:0000313" key="2">
    <source>
        <dbReference type="Proteomes" id="UP000515514"/>
    </source>
</evidence>
<dbReference type="EMBL" id="CP052909">
    <property type="protein sequence ID" value="QNJ99018.1"/>
    <property type="molecule type" value="Genomic_DNA"/>
</dbReference>
<name>A0A7G8PXF2_9FLAO</name>
<gene>
    <name evidence="1" type="ORF">ALE3EI_2482</name>
</gene>
<organism evidence="1 2">
    <name type="scientific">Constantimarinum furrinae</name>
    <dbReference type="NCBI Taxonomy" id="2562285"/>
    <lineage>
        <taxon>Bacteria</taxon>
        <taxon>Pseudomonadati</taxon>
        <taxon>Bacteroidota</taxon>
        <taxon>Flavobacteriia</taxon>
        <taxon>Flavobacteriales</taxon>
        <taxon>Flavobacteriaceae</taxon>
        <taxon>Altibacter/Constantimarinum group</taxon>
        <taxon>Constantimarinum</taxon>
    </lineage>
</organism>
<evidence type="ECO:0000313" key="1">
    <source>
        <dbReference type="EMBL" id="QNJ99018.1"/>
    </source>
</evidence>
<reference evidence="1 2" key="1">
    <citation type="submission" date="2020-04" db="EMBL/GenBank/DDBJ databases">
        <title>Genome sequence of Altibacter aquimarinus strain ALE3EI.</title>
        <authorList>
            <person name="Oh H.-M."/>
            <person name="Jang D."/>
        </authorList>
    </citation>
    <scope>NUCLEOTIDE SEQUENCE [LARGE SCALE GENOMIC DNA]</scope>
    <source>
        <strain evidence="1 2">ALE3EI</strain>
    </source>
</reference>